<dbReference type="RefSeq" id="WP_155873076.1">
    <property type="nucleotide sequence ID" value="NZ_LR738855.1"/>
</dbReference>
<evidence type="ECO:0000313" key="5">
    <source>
        <dbReference type="Proteomes" id="UP000423525"/>
    </source>
</evidence>
<evidence type="ECO:0000256" key="3">
    <source>
        <dbReference type="SAM" id="SignalP"/>
    </source>
</evidence>
<evidence type="ECO:0000256" key="1">
    <source>
        <dbReference type="SAM" id="MobiDB-lite"/>
    </source>
</evidence>
<keyword evidence="3" id="KW-0732">Signal</keyword>
<dbReference type="AlphaFoldDB" id="A0A6I8MGB1"/>
<feature type="transmembrane region" description="Helical" evidence="2">
    <location>
        <begin position="84"/>
        <end position="102"/>
    </location>
</feature>
<keyword evidence="2" id="KW-1133">Transmembrane helix</keyword>
<evidence type="ECO:0008006" key="6">
    <source>
        <dbReference type="Google" id="ProtNLM"/>
    </source>
</evidence>
<name>A0A6I8MGB1_9CORY</name>
<feature type="compositionally biased region" description="Polar residues" evidence="1">
    <location>
        <begin position="49"/>
        <end position="63"/>
    </location>
</feature>
<sequence length="120" mass="12720">MKLFSRKGLVAATTAVAISAGSLSAPAMADTQKSDSSTSEIFKSAKEVLSSSDTQASELSTSGAEGENKEKSNTKQTIEKIRDILSIVSTVVAILGSLFPLISQIAKKFKYNLSHLTLYC</sequence>
<dbReference type="KEGG" id="crf:FRC0190_01399"/>
<dbReference type="EMBL" id="LR738855">
    <property type="protein sequence ID" value="VZH85442.1"/>
    <property type="molecule type" value="Genomic_DNA"/>
</dbReference>
<organism evidence="4 5">
    <name type="scientific">Corynebacterium rouxii</name>
    <dbReference type="NCBI Taxonomy" id="2719119"/>
    <lineage>
        <taxon>Bacteria</taxon>
        <taxon>Bacillati</taxon>
        <taxon>Actinomycetota</taxon>
        <taxon>Actinomycetes</taxon>
        <taxon>Mycobacteriales</taxon>
        <taxon>Corynebacteriaceae</taxon>
        <taxon>Corynebacterium</taxon>
    </lineage>
</organism>
<dbReference type="Proteomes" id="UP000423525">
    <property type="component" value="Chromosome"/>
</dbReference>
<feature type="compositionally biased region" description="Basic and acidic residues" evidence="1">
    <location>
        <begin position="66"/>
        <end position="75"/>
    </location>
</feature>
<reference evidence="4 5" key="1">
    <citation type="submission" date="2019-11" db="EMBL/GenBank/DDBJ databases">
        <authorList>
            <person name="Brisse S."/>
        </authorList>
    </citation>
    <scope>NUCLEOTIDE SEQUENCE [LARGE SCALE GENOMIC DNA]</scope>
    <source>
        <strain evidence="4">FRC0190</strain>
    </source>
</reference>
<keyword evidence="2" id="KW-0812">Transmembrane</keyword>
<protein>
    <recommendedName>
        <fullName evidence="6">Secreted protein</fullName>
    </recommendedName>
</protein>
<keyword evidence="2" id="KW-0472">Membrane</keyword>
<feature type="chain" id="PRO_5026267785" description="Secreted protein" evidence="3">
    <location>
        <begin position="30"/>
        <end position="120"/>
    </location>
</feature>
<evidence type="ECO:0000256" key="2">
    <source>
        <dbReference type="SAM" id="Phobius"/>
    </source>
</evidence>
<proteinExistence type="predicted"/>
<feature type="signal peptide" evidence="3">
    <location>
        <begin position="1"/>
        <end position="29"/>
    </location>
</feature>
<evidence type="ECO:0000313" key="4">
    <source>
        <dbReference type="EMBL" id="VZH85442.1"/>
    </source>
</evidence>
<accession>A0A6I8MGB1</accession>
<feature type="region of interest" description="Disordered" evidence="1">
    <location>
        <begin position="46"/>
        <end position="75"/>
    </location>
</feature>
<gene>
    <name evidence="4" type="ORF">FRC0190_01399</name>
</gene>